<accession>A0A839GQ18</accession>
<evidence type="ECO:0000256" key="2">
    <source>
        <dbReference type="ARBA" id="ARBA00023002"/>
    </source>
</evidence>
<dbReference type="SUPFAM" id="SSF51735">
    <property type="entry name" value="NAD(P)-binding Rossmann-fold domains"/>
    <property type="match status" value="1"/>
</dbReference>
<feature type="domain" description="D-isomer specific 2-hydroxyacid dehydrogenase catalytic" evidence="5">
    <location>
        <begin position="14"/>
        <end position="310"/>
    </location>
</feature>
<reference evidence="7 8" key="1">
    <citation type="submission" date="2020-08" db="EMBL/GenBank/DDBJ databases">
        <title>Genomic Encyclopedia of Type Strains, Phase IV (KMG-IV): sequencing the most valuable type-strain genomes for metagenomic binning, comparative biology and taxonomic classification.</title>
        <authorList>
            <person name="Goeker M."/>
        </authorList>
    </citation>
    <scope>NUCLEOTIDE SEQUENCE [LARGE SCALE GENOMIC DNA]</scope>
    <source>
        <strain evidence="7 8">DSM 29854</strain>
    </source>
</reference>
<comment type="similarity">
    <text evidence="1 4">Belongs to the D-isomer specific 2-hydroxyacid dehydrogenase family.</text>
</comment>
<evidence type="ECO:0000259" key="6">
    <source>
        <dbReference type="Pfam" id="PF02826"/>
    </source>
</evidence>
<dbReference type="Gene3D" id="3.40.50.720">
    <property type="entry name" value="NAD(P)-binding Rossmann-like Domain"/>
    <property type="match status" value="2"/>
</dbReference>
<dbReference type="PANTHER" id="PTHR43761">
    <property type="entry name" value="D-ISOMER SPECIFIC 2-HYDROXYACID DEHYDROGENASE FAMILY PROTEIN (AFU_ORTHOLOGUE AFUA_1G13630)"/>
    <property type="match status" value="1"/>
</dbReference>
<dbReference type="Proteomes" id="UP000563094">
    <property type="component" value="Unassembled WGS sequence"/>
</dbReference>
<dbReference type="GO" id="GO:0006564">
    <property type="term" value="P:L-serine biosynthetic process"/>
    <property type="evidence" value="ECO:0007669"/>
    <property type="project" value="UniProtKB-ARBA"/>
</dbReference>
<dbReference type="InterPro" id="IPR006140">
    <property type="entry name" value="D-isomer_DH_NAD-bd"/>
</dbReference>
<feature type="domain" description="D-isomer specific 2-hydroxyacid dehydrogenase NAD-binding" evidence="6">
    <location>
        <begin position="115"/>
        <end position="297"/>
    </location>
</feature>
<name>A0A839GQ18_9BACT</name>
<dbReference type="InterPro" id="IPR036291">
    <property type="entry name" value="NAD(P)-bd_dom_sf"/>
</dbReference>
<dbReference type="PROSITE" id="PS00671">
    <property type="entry name" value="D_2_HYDROXYACID_DH_3"/>
    <property type="match status" value="1"/>
</dbReference>
<organism evidence="7 8">
    <name type="scientific">Rufibacter quisquiliarum</name>
    <dbReference type="NCBI Taxonomy" id="1549639"/>
    <lineage>
        <taxon>Bacteria</taxon>
        <taxon>Pseudomonadati</taxon>
        <taxon>Bacteroidota</taxon>
        <taxon>Cytophagia</taxon>
        <taxon>Cytophagales</taxon>
        <taxon>Hymenobacteraceae</taxon>
        <taxon>Rufibacter</taxon>
    </lineage>
</organism>
<dbReference type="SUPFAM" id="SSF52283">
    <property type="entry name" value="Formate/glycerate dehydrogenase catalytic domain-like"/>
    <property type="match status" value="1"/>
</dbReference>
<comment type="caution">
    <text evidence="7">The sequence shown here is derived from an EMBL/GenBank/DDBJ whole genome shotgun (WGS) entry which is preliminary data.</text>
</comment>
<dbReference type="GO" id="GO:0004617">
    <property type="term" value="F:phosphoglycerate dehydrogenase activity"/>
    <property type="evidence" value="ECO:0007669"/>
    <property type="project" value="UniProtKB-EC"/>
</dbReference>
<dbReference type="PANTHER" id="PTHR43761:SF1">
    <property type="entry name" value="D-ISOMER SPECIFIC 2-HYDROXYACID DEHYDROGENASE CATALYTIC DOMAIN-CONTAINING PROTEIN-RELATED"/>
    <property type="match status" value="1"/>
</dbReference>
<dbReference type="InterPro" id="IPR029752">
    <property type="entry name" value="D-isomer_DH_CS1"/>
</dbReference>
<dbReference type="AlphaFoldDB" id="A0A839GQ18"/>
<dbReference type="GO" id="GO:0047545">
    <property type="term" value="F:(S)-2-hydroxyglutarate dehydrogenase activity"/>
    <property type="evidence" value="ECO:0007669"/>
    <property type="project" value="UniProtKB-ARBA"/>
</dbReference>
<dbReference type="RefSeq" id="WP_182512647.1">
    <property type="nucleotide sequence ID" value="NZ_JACJIQ010000005.1"/>
</dbReference>
<dbReference type="EC" id="1.1.1.95" evidence="7"/>
<gene>
    <name evidence="7" type="ORF">FHS90_001684</name>
</gene>
<dbReference type="PROSITE" id="PS00670">
    <property type="entry name" value="D_2_HYDROXYACID_DH_2"/>
    <property type="match status" value="1"/>
</dbReference>
<dbReference type="Pfam" id="PF00389">
    <property type="entry name" value="2-Hacid_dh"/>
    <property type="match status" value="1"/>
</dbReference>
<evidence type="ECO:0000256" key="1">
    <source>
        <dbReference type="ARBA" id="ARBA00005854"/>
    </source>
</evidence>
<dbReference type="GO" id="GO:0051287">
    <property type="term" value="F:NAD binding"/>
    <property type="evidence" value="ECO:0007669"/>
    <property type="project" value="InterPro"/>
</dbReference>
<dbReference type="InterPro" id="IPR029753">
    <property type="entry name" value="D-isomer_DH_CS"/>
</dbReference>
<dbReference type="InterPro" id="IPR050418">
    <property type="entry name" value="D-iso_2-hydroxyacid_DH_PdxB"/>
</dbReference>
<sequence>MKTLHLESERYNQTSLNKLESFTSVDYGQDYDQHRLLEHLKVTGDYEVLFVKLGVHIDAQVFSLLPKLRYIVTPTTGLTHIDTGQAEQNGVTVVSLKGETEFLKQIRSTAEHTWALLLALCRNIVPAHYDITHEGNWRRNPFLCTELDGKTIGIIGYGRLGKIVAGYANAFGMKVLVTDADSQAVQHSLYENTPLEVVLQTADIISLHIPANEQNIKFISEEHFSMMKEGVLFINTARGEVVDEDALLFALESGKVAGAALDVLDGDSSWDGLLPSDNALFKYAREHSNVLLTPHIGGYGRESIERTRDFIVDKFLGIVNK</sequence>
<dbReference type="PROSITE" id="PS00065">
    <property type="entry name" value="D_2_HYDROXYACID_DH_1"/>
    <property type="match status" value="1"/>
</dbReference>
<evidence type="ECO:0000256" key="4">
    <source>
        <dbReference type="RuleBase" id="RU003719"/>
    </source>
</evidence>
<keyword evidence="8" id="KW-1185">Reference proteome</keyword>
<keyword evidence="3" id="KW-0520">NAD</keyword>
<evidence type="ECO:0000313" key="7">
    <source>
        <dbReference type="EMBL" id="MBA9076976.1"/>
    </source>
</evidence>
<evidence type="ECO:0000259" key="5">
    <source>
        <dbReference type="Pfam" id="PF00389"/>
    </source>
</evidence>
<proteinExistence type="inferred from homology"/>
<dbReference type="InterPro" id="IPR006139">
    <property type="entry name" value="D-isomer_2_OHA_DH_cat_dom"/>
</dbReference>
<protein>
    <submittedName>
        <fullName evidence="7">D-3-phosphoglycerate dehydrogenase</fullName>
        <ecNumber evidence="7">1.1.1.95</ecNumber>
    </submittedName>
</protein>
<keyword evidence="2 4" id="KW-0560">Oxidoreductase</keyword>
<evidence type="ECO:0000313" key="8">
    <source>
        <dbReference type="Proteomes" id="UP000563094"/>
    </source>
</evidence>
<dbReference type="Pfam" id="PF02826">
    <property type="entry name" value="2-Hacid_dh_C"/>
    <property type="match status" value="1"/>
</dbReference>
<dbReference type="EMBL" id="JACJIQ010000005">
    <property type="protein sequence ID" value="MBA9076976.1"/>
    <property type="molecule type" value="Genomic_DNA"/>
</dbReference>
<dbReference type="FunFam" id="3.40.50.720:FF:000041">
    <property type="entry name" value="D-3-phosphoglycerate dehydrogenase"/>
    <property type="match status" value="1"/>
</dbReference>
<evidence type="ECO:0000256" key="3">
    <source>
        <dbReference type="ARBA" id="ARBA00023027"/>
    </source>
</evidence>